<dbReference type="Pfam" id="PF08305">
    <property type="entry name" value="NPCBM"/>
    <property type="match status" value="1"/>
</dbReference>
<evidence type="ECO:0000259" key="2">
    <source>
        <dbReference type="Pfam" id="PF08305"/>
    </source>
</evidence>
<evidence type="ECO:0000313" key="4">
    <source>
        <dbReference type="Proteomes" id="UP000198742"/>
    </source>
</evidence>
<evidence type="ECO:0000256" key="1">
    <source>
        <dbReference type="SAM" id="SignalP"/>
    </source>
</evidence>
<evidence type="ECO:0000313" key="3">
    <source>
        <dbReference type="EMBL" id="SEB49260.1"/>
    </source>
</evidence>
<dbReference type="STRING" id="402596.SAMN04489844_0279"/>
<feature type="signal peptide" evidence="1">
    <location>
        <begin position="1"/>
        <end position="26"/>
    </location>
</feature>
<name>A0A1H4JSI3_9ACTN</name>
<reference evidence="4" key="1">
    <citation type="submission" date="2016-10" db="EMBL/GenBank/DDBJ databases">
        <authorList>
            <person name="Varghese N."/>
            <person name="Submissions S."/>
        </authorList>
    </citation>
    <scope>NUCLEOTIDE SEQUENCE [LARGE SCALE GENOMIC DNA]</scope>
    <source>
        <strain evidence="4">DSM 22017</strain>
    </source>
</reference>
<proteinExistence type="predicted"/>
<protein>
    <submittedName>
        <fullName evidence="3">NPCBM/NEW2 domain-containing protein</fullName>
    </submittedName>
</protein>
<accession>A0A1H4JSI3</accession>
<dbReference type="AlphaFoldDB" id="A0A1H4JSI3"/>
<feature type="domain" description="Glycosyl hydrolase family 98 putative carbohydrate-binding module" evidence="2">
    <location>
        <begin position="170"/>
        <end position="245"/>
    </location>
</feature>
<keyword evidence="1" id="KW-0732">Signal</keyword>
<gene>
    <name evidence="3" type="ORF">SAMN04489844_0279</name>
</gene>
<feature type="chain" id="PRO_5011662232" evidence="1">
    <location>
        <begin position="27"/>
        <end position="264"/>
    </location>
</feature>
<organism evidence="3 4">
    <name type="scientific">Nocardioides exalbidus</name>
    <dbReference type="NCBI Taxonomy" id="402596"/>
    <lineage>
        <taxon>Bacteria</taxon>
        <taxon>Bacillati</taxon>
        <taxon>Actinomycetota</taxon>
        <taxon>Actinomycetes</taxon>
        <taxon>Propionibacteriales</taxon>
        <taxon>Nocardioidaceae</taxon>
        <taxon>Nocardioides</taxon>
    </lineage>
</organism>
<dbReference type="OrthoDB" id="3779270at2"/>
<dbReference type="Proteomes" id="UP000198742">
    <property type="component" value="Unassembled WGS sequence"/>
</dbReference>
<dbReference type="InterPro" id="IPR013222">
    <property type="entry name" value="Glyco_hyd_98_carb-bd"/>
</dbReference>
<dbReference type="EMBL" id="FNRT01000002">
    <property type="protein sequence ID" value="SEB49260.1"/>
    <property type="molecule type" value="Genomic_DNA"/>
</dbReference>
<dbReference type="RefSeq" id="WP_090967519.1">
    <property type="nucleotide sequence ID" value="NZ_FNRT01000002.1"/>
</dbReference>
<sequence>MNRTTAWVALAGLAASSLALTAPAQAAPEHASTKAGTYSVSASINETTAIGKETVLKIRGRVSPKAAGEKVVLQQRVDGKKKWKATGTTKVRANGTYKVTDDPSTPGTREYRVVKPASNGYGQGISKTLEVEVYSWGRLTSRTAGPLTNMGYRGVTIGTEYFGQSLATVTAGSPSSVEYTLGRKCTELRATYALTDDSATGATGSVTVSADGSVLGSHALSVGTIVADDTIDLDGVFRLRIDATASATPAAITAIATPEVLCTR</sequence>
<keyword evidence="4" id="KW-1185">Reference proteome</keyword>